<dbReference type="AlphaFoldDB" id="A0A3L6PZE4"/>
<protein>
    <submittedName>
        <fullName evidence="1">Uncharacterized protein</fullName>
    </submittedName>
</protein>
<dbReference type="EMBL" id="PQIB02000015">
    <property type="protein sequence ID" value="RLM66674.1"/>
    <property type="molecule type" value="Genomic_DNA"/>
</dbReference>
<keyword evidence="2" id="KW-1185">Reference proteome</keyword>
<gene>
    <name evidence="1" type="ORF">C2845_PM16G24990</name>
</gene>
<proteinExistence type="predicted"/>
<accession>A0A3L6PZE4</accession>
<dbReference type="Proteomes" id="UP000275267">
    <property type="component" value="Unassembled WGS sequence"/>
</dbReference>
<name>A0A3L6PZE4_PANMI</name>
<reference evidence="2" key="1">
    <citation type="journal article" date="2019" name="Nat. Commun.">
        <title>The genome of broomcorn millet.</title>
        <authorList>
            <person name="Zou C."/>
            <person name="Miki D."/>
            <person name="Li D."/>
            <person name="Tang Q."/>
            <person name="Xiao L."/>
            <person name="Rajput S."/>
            <person name="Deng P."/>
            <person name="Jia W."/>
            <person name="Huang R."/>
            <person name="Zhang M."/>
            <person name="Sun Y."/>
            <person name="Hu J."/>
            <person name="Fu X."/>
            <person name="Schnable P.S."/>
            <person name="Li F."/>
            <person name="Zhang H."/>
            <person name="Feng B."/>
            <person name="Zhu X."/>
            <person name="Liu R."/>
            <person name="Schnable J.C."/>
            <person name="Zhu J.-K."/>
            <person name="Zhang H."/>
        </authorList>
    </citation>
    <scope>NUCLEOTIDE SEQUENCE [LARGE SCALE GENOMIC DNA]</scope>
</reference>
<organism evidence="1 2">
    <name type="scientific">Panicum miliaceum</name>
    <name type="common">Proso millet</name>
    <name type="synonym">Broomcorn millet</name>
    <dbReference type="NCBI Taxonomy" id="4540"/>
    <lineage>
        <taxon>Eukaryota</taxon>
        <taxon>Viridiplantae</taxon>
        <taxon>Streptophyta</taxon>
        <taxon>Embryophyta</taxon>
        <taxon>Tracheophyta</taxon>
        <taxon>Spermatophyta</taxon>
        <taxon>Magnoliopsida</taxon>
        <taxon>Liliopsida</taxon>
        <taxon>Poales</taxon>
        <taxon>Poaceae</taxon>
        <taxon>PACMAD clade</taxon>
        <taxon>Panicoideae</taxon>
        <taxon>Panicodae</taxon>
        <taxon>Paniceae</taxon>
        <taxon>Panicinae</taxon>
        <taxon>Panicum</taxon>
        <taxon>Panicum sect. Panicum</taxon>
    </lineage>
</organism>
<evidence type="ECO:0000313" key="2">
    <source>
        <dbReference type="Proteomes" id="UP000275267"/>
    </source>
</evidence>
<comment type="caution">
    <text evidence="1">The sequence shown here is derived from an EMBL/GenBank/DDBJ whole genome shotgun (WGS) entry which is preliminary data.</text>
</comment>
<sequence>MSSRNVASSWPDFGCICLSAGSLLLPRSPAQVARADLRTCTHTRQFELLHSAYTTSIYQKQIALSPKEKKNKRRVQKCGLLLGHRHRHRHRSSSTRNHPIVPKKKERKNHPIFYCQKTRSHPTGGRPHLTCVPLPQAATLLLKSEQAPHATSSTIPTPKAISSLISLQFPTSW</sequence>
<evidence type="ECO:0000313" key="1">
    <source>
        <dbReference type="EMBL" id="RLM66674.1"/>
    </source>
</evidence>